<dbReference type="EMBL" id="CP011132">
    <property type="protein sequence ID" value="AKE61241.1"/>
    <property type="molecule type" value="Genomic_DNA"/>
</dbReference>
<evidence type="ECO:0000259" key="2">
    <source>
        <dbReference type="Pfam" id="PF01323"/>
    </source>
</evidence>
<dbReference type="Gene3D" id="3.40.30.10">
    <property type="entry name" value="Glutaredoxin"/>
    <property type="match status" value="1"/>
</dbReference>
<organism evidence="3 4">
    <name type="scientific">Citrobacter amalonaticus Y19</name>
    <dbReference type="NCBI Taxonomy" id="1261127"/>
    <lineage>
        <taxon>Bacteria</taxon>
        <taxon>Pseudomonadati</taxon>
        <taxon>Pseudomonadota</taxon>
        <taxon>Gammaproteobacteria</taxon>
        <taxon>Enterobacterales</taxon>
        <taxon>Enterobacteriaceae</taxon>
        <taxon>Citrobacter</taxon>
    </lineage>
</organism>
<dbReference type="RefSeq" id="WP_046494087.1">
    <property type="nucleotide sequence ID" value="NZ_CP011132.1"/>
</dbReference>
<dbReference type="InterPro" id="IPR001853">
    <property type="entry name" value="DSBA-like_thioredoxin_dom"/>
</dbReference>
<dbReference type="PANTHER" id="PTHR35891">
    <property type="entry name" value="THIOL:DISULFIDE INTERCHANGE PROTEIN DSBA"/>
    <property type="match status" value="1"/>
</dbReference>
<name>A0A0F6TYL7_CITAM</name>
<proteinExistence type="predicted"/>
<accession>A0A0F6TYL7</accession>
<evidence type="ECO:0000313" key="4">
    <source>
        <dbReference type="Proteomes" id="UP000034085"/>
    </source>
</evidence>
<dbReference type="SUPFAM" id="SSF52833">
    <property type="entry name" value="Thioredoxin-like"/>
    <property type="match status" value="1"/>
</dbReference>
<feature type="transmembrane region" description="Helical" evidence="1">
    <location>
        <begin position="12"/>
        <end position="32"/>
    </location>
</feature>
<dbReference type="Proteomes" id="UP000034085">
    <property type="component" value="Chromosome"/>
</dbReference>
<feature type="domain" description="DSBA-like thioredoxin" evidence="2">
    <location>
        <begin position="110"/>
        <end position="208"/>
    </location>
</feature>
<evidence type="ECO:0000313" key="3">
    <source>
        <dbReference type="EMBL" id="AKE61241.1"/>
    </source>
</evidence>
<dbReference type="InterPro" id="IPR050824">
    <property type="entry name" value="Thiol_disulfide_DsbA"/>
</dbReference>
<dbReference type="OrthoDB" id="9784896at2"/>
<reference evidence="3 4" key="1">
    <citation type="journal article" date="2013" name="Appl. Microbiol. Biotechnol.">
        <title>Glycerol assimilation and production of 1,3-propanediol by Citrobacter amalonaticus Y19.</title>
        <authorList>
            <person name="Ainala S.K."/>
            <person name="Ashok S."/>
            <person name="Ko Y."/>
            <person name="Park S."/>
        </authorList>
    </citation>
    <scope>NUCLEOTIDE SEQUENCE [LARGE SCALE GENOMIC DNA]</scope>
    <source>
        <strain evidence="3 4">Y19</strain>
    </source>
</reference>
<dbReference type="Pfam" id="PF01323">
    <property type="entry name" value="DSBA"/>
    <property type="match status" value="1"/>
</dbReference>
<keyword evidence="1" id="KW-1133">Transmembrane helix</keyword>
<dbReference type="PANTHER" id="PTHR35891:SF3">
    <property type="entry name" value="THIOL:DISULFIDE INTERCHANGE PROTEIN DSBL"/>
    <property type="match status" value="1"/>
</dbReference>
<sequence length="223" mass="24950">MATPFKRITIISYSLFLVVISSLITVLCYHIFVFNTFATDDSQTQAFREVSAAQIANSPIKDAHSIIEVMSYGCHYCAANEENLAEFTRTLPPGSSFTSIHITSENSGLAAYAPIFATLEEMGIEKNVRDSAYNAVITRNVDLADEKALNAWLEKNNIDTAKFNTLRQSDAVKNRLSTMAAITAHYDINATPMFIINKRYVVAQDSEFPQFAQRMLQLLKEDK</sequence>
<dbReference type="AlphaFoldDB" id="A0A0F6TYL7"/>
<keyword evidence="1" id="KW-0812">Transmembrane</keyword>
<keyword evidence="1" id="KW-0472">Membrane</keyword>
<gene>
    <name evidence="3" type="ORF">F384_23070</name>
</gene>
<dbReference type="HOGENOM" id="CLU_1320465_0_0_6"/>
<dbReference type="GO" id="GO:0016491">
    <property type="term" value="F:oxidoreductase activity"/>
    <property type="evidence" value="ECO:0007669"/>
    <property type="project" value="InterPro"/>
</dbReference>
<evidence type="ECO:0000256" key="1">
    <source>
        <dbReference type="SAM" id="Phobius"/>
    </source>
</evidence>
<dbReference type="PATRIC" id="fig|1261127.3.peg.4786"/>
<dbReference type="KEGG" id="cama:F384_23070"/>
<protein>
    <submittedName>
        <fullName evidence="3">Thiol:disulfide interchange protein</fullName>
    </submittedName>
</protein>
<dbReference type="InterPro" id="IPR036249">
    <property type="entry name" value="Thioredoxin-like_sf"/>
</dbReference>